<dbReference type="Pfam" id="PF09668">
    <property type="entry name" value="Asp_protease"/>
    <property type="match status" value="1"/>
</dbReference>
<feature type="domain" description="Aspartic peptidase DDI1-type" evidence="8">
    <location>
        <begin position="241"/>
        <end position="350"/>
    </location>
</feature>
<evidence type="ECO:0000256" key="6">
    <source>
        <dbReference type="ARBA" id="ARBA00022801"/>
    </source>
</evidence>
<evidence type="ECO:0000256" key="5">
    <source>
        <dbReference type="ARBA" id="ARBA00022750"/>
    </source>
</evidence>
<evidence type="ECO:0000259" key="8">
    <source>
        <dbReference type="Pfam" id="PF09668"/>
    </source>
</evidence>
<evidence type="ECO:0000256" key="7">
    <source>
        <dbReference type="SAM" id="MobiDB-lite"/>
    </source>
</evidence>
<feature type="compositionally biased region" description="Low complexity" evidence="7">
    <location>
        <begin position="107"/>
        <end position="122"/>
    </location>
</feature>
<dbReference type="STRING" id="135651.G0P8V6"/>
<dbReference type="EMBL" id="GL380139">
    <property type="protein sequence ID" value="EGT48047.1"/>
    <property type="molecule type" value="Genomic_DNA"/>
</dbReference>
<comment type="similarity">
    <text evidence="2">Belongs to the DDI1 family.</text>
</comment>
<dbReference type="PANTHER" id="PTHR12917:SF1">
    <property type="entry name" value="AT13091P"/>
    <property type="match status" value="1"/>
</dbReference>
<proteinExistence type="inferred from homology"/>
<evidence type="ECO:0000256" key="1">
    <source>
        <dbReference type="ARBA" id="ARBA00004496"/>
    </source>
</evidence>
<evidence type="ECO:0000256" key="3">
    <source>
        <dbReference type="ARBA" id="ARBA00022490"/>
    </source>
</evidence>
<dbReference type="eggNOG" id="KOG0012">
    <property type="taxonomic scope" value="Eukaryota"/>
</dbReference>
<evidence type="ECO:0000313" key="9">
    <source>
        <dbReference type="EMBL" id="EGT48047.1"/>
    </source>
</evidence>
<keyword evidence="10" id="KW-1185">Reference proteome</keyword>
<dbReference type="OrthoDB" id="1047367at2759"/>
<name>G0P8V6_CAEBE</name>
<dbReference type="InterPro" id="IPR021109">
    <property type="entry name" value="Peptidase_aspartic_dom_sf"/>
</dbReference>
<dbReference type="MEROPS" id="A28.A02"/>
<dbReference type="GO" id="GO:0004190">
    <property type="term" value="F:aspartic-type endopeptidase activity"/>
    <property type="evidence" value="ECO:0007669"/>
    <property type="project" value="UniProtKB-KW"/>
</dbReference>
<keyword evidence="5" id="KW-0064">Aspartyl protease</keyword>
<dbReference type="Proteomes" id="UP000008068">
    <property type="component" value="Unassembled WGS sequence"/>
</dbReference>
<keyword evidence="4" id="KW-0645">Protease</keyword>
<dbReference type="InParanoid" id="G0P8V6"/>
<gene>
    <name evidence="9" type="ORF">CAEBREN_19169</name>
</gene>
<dbReference type="InterPro" id="IPR019103">
    <property type="entry name" value="Peptidase_aspartic_DDI1-type"/>
</dbReference>
<evidence type="ECO:0000256" key="4">
    <source>
        <dbReference type="ARBA" id="ARBA00022670"/>
    </source>
</evidence>
<dbReference type="Gene3D" id="2.40.70.10">
    <property type="entry name" value="Acid Proteases"/>
    <property type="match status" value="1"/>
</dbReference>
<comment type="subcellular location">
    <subcellularLocation>
        <location evidence="1">Cytoplasm</location>
    </subcellularLocation>
</comment>
<dbReference type="HOGENOM" id="CLU_726138_0_0_1"/>
<dbReference type="GO" id="GO:0005737">
    <property type="term" value="C:cytoplasm"/>
    <property type="evidence" value="ECO:0007669"/>
    <property type="project" value="UniProtKB-SubCell"/>
</dbReference>
<feature type="region of interest" description="Disordered" evidence="7">
    <location>
        <begin position="106"/>
        <end position="131"/>
    </location>
</feature>
<protein>
    <recommendedName>
        <fullName evidence="8">Aspartic peptidase DDI1-type domain-containing protein</fullName>
    </recommendedName>
</protein>
<sequence length="392" mass="44136">MSFQVSVAINDGPFQKKTVSNSTTVGEINNDAMLIWKDTKIVFDVSDGTNDFGPSTTMQQLGVTSISVLYIYTTSFPCPSGDLRSIVPAQVRLINQFASAASNLFNQQQSSAPSSSTQRAPQRAAREDDEGDMAKAIFNRKVLDNPATLKSVTETMFFKLKNDMGKLSYQLPDLVERFMENKNQTYKEFETMFRSFVEEEVHKEEIIKNNPNSVEAKMFLEAKKNKELINEQYLHSVTHHPEDMISVTMLYINLTINGVPVKAFIDSGAQKSIMSMACAERCGLNGLIDRRFASMARGVGGTEKIEGKIHLCDVKVEDAHFSCPFEVMNRREMDLLIGLNVLRKHACCINLKNQRLEFGNGTSTPFLQSHEIDTHLKEIMALPEEEMQMEEQ</sequence>
<dbReference type="PANTHER" id="PTHR12917">
    <property type="entry name" value="ASPARTYL PROTEASE DDI-RELATED"/>
    <property type="match status" value="1"/>
</dbReference>
<dbReference type="FunFam" id="2.40.70.10:FF:000072">
    <property type="entry name" value="DNA damage-inducible protein"/>
    <property type="match status" value="1"/>
</dbReference>
<reference evidence="10" key="1">
    <citation type="submission" date="2011-07" db="EMBL/GenBank/DDBJ databases">
        <authorList>
            <consortium name="Caenorhabditis brenneri Sequencing and Analysis Consortium"/>
            <person name="Wilson R.K."/>
        </authorList>
    </citation>
    <scope>NUCLEOTIDE SEQUENCE [LARGE SCALE GENOMIC DNA]</scope>
    <source>
        <strain evidence="10">PB2801</strain>
    </source>
</reference>
<dbReference type="AlphaFoldDB" id="G0P8V6"/>
<keyword evidence="6" id="KW-0378">Hydrolase</keyword>
<evidence type="ECO:0000313" key="10">
    <source>
        <dbReference type="Proteomes" id="UP000008068"/>
    </source>
</evidence>
<dbReference type="SUPFAM" id="SSF50630">
    <property type="entry name" value="Acid proteases"/>
    <property type="match status" value="1"/>
</dbReference>
<evidence type="ECO:0000256" key="2">
    <source>
        <dbReference type="ARBA" id="ARBA00009136"/>
    </source>
</evidence>
<accession>G0P8V6</accession>
<dbReference type="FunCoup" id="G0P8V6">
    <property type="interactions" value="432"/>
</dbReference>
<keyword evidence="3" id="KW-0963">Cytoplasm</keyword>
<dbReference type="GO" id="GO:0006508">
    <property type="term" value="P:proteolysis"/>
    <property type="evidence" value="ECO:0007669"/>
    <property type="project" value="UniProtKB-KW"/>
</dbReference>
<organism evidence="10">
    <name type="scientific">Caenorhabditis brenneri</name>
    <name type="common">Nematode worm</name>
    <dbReference type="NCBI Taxonomy" id="135651"/>
    <lineage>
        <taxon>Eukaryota</taxon>
        <taxon>Metazoa</taxon>
        <taxon>Ecdysozoa</taxon>
        <taxon>Nematoda</taxon>
        <taxon>Chromadorea</taxon>
        <taxon>Rhabditida</taxon>
        <taxon>Rhabditina</taxon>
        <taxon>Rhabditomorpha</taxon>
        <taxon>Rhabditoidea</taxon>
        <taxon>Rhabditidae</taxon>
        <taxon>Peloderinae</taxon>
        <taxon>Caenorhabditis</taxon>
    </lineage>
</organism>
<dbReference type="CDD" id="cd05479">
    <property type="entry name" value="RP_DDI"/>
    <property type="match status" value="1"/>
</dbReference>